<dbReference type="SUPFAM" id="SSF160532">
    <property type="entry name" value="Ava3019-like"/>
    <property type="match status" value="1"/>
</dbReference>
<gene>
    <name evidence="1" type="ORF">AB1Y20_016467</name>
</gene>
<dbReference type="Pfam" id="PF08854">
    <property type="entry name" value="DUF1824"/>
    <property type="match status" value="1"/>
</dbReference>
<organism evidence="1 2">
    <name type="scientific">Prymnesium parvum</name>
    <name type="common">Toxic golden alga</name>
    <dbReference type="NCBI Taxonomy" id="97485"/>
    <lineage>
        <taxon>Eukaryota</taxon>
        <taxon>Haptista</taxon>
        <taxon>Haptophyta</taxon>
        <taxon>Prymnesiophyceae</taxon>
        <taxon>Prymnesiales</taxon>
        <taxon>Prymnesiaceae</taxon>
        <taxon>Prymnesium</taxon>
    </lineage>
</organism>
<comment type="caution">
    <text evidence="1">The sequence shown here is derived from an EMBL/GenBank/DDBJ whole genome shotgun (WGS) entry which is preliminary data.</text>
</comment>
<dbReference type="EMBL" id="JBGBPQ010000029">
    <property type="protein sequence ID" value="KAL1496513.1"/>
    <property type="molecule type" value="Genomic_DNA"/>
</dbReference>
<keyword evidence="2" id="KW-1185">Reference proteome</keyword>
<dbReference type="Proteomes" id="UP001515480">
    <property type="component" value="Unassembled WGS sequence"/>
</dbReference>
<accession>A0AB34IEU8</accession>
<dbReference type="InterPro" id="IPR014953">
    <property type="entry name" value="DUF1824"/>
</dbReference>
<dbReference type="AlphaFoldDB" id="A0AB34IEU8"/>
<evidence type="ECO:0000313" key="1">
    <source>
        <dbReference type="EMBL" id="KAL1496513.1"/>
    </source>
</evidence>
<protein>
    <submittedName>
        <fullName evidence="1">Uncharacterized protein</fullName>
    </submittedName>
</protein>
<sequence length="275" mass="28692">MALLLCALLPPNPPARPLPPPPPLPPPLFPSAAALHRATALLEAYDASHRAFPAPPAPRRGISSSPPAAANDFAARAPRPPLAAAVRTLAAPAGRVALGLCAANASVALRCLRQWTSALSLPRAPVRGDVAEGGAAYLKYDSRPAAGPAAARLSAYAGGYRGVYFHPELPDGLFRQYAVLPLELFEEEGAGAALLDDEEEPGVAYVEGLVAALPVAADVAALGVRLRVLSAEASGAVRLRYEGPPALRRAVEMQVREALRRVDPRILRVDFADAA</sequence>
<reference evidence="1 2" key="1">
    <citation type="journal article" date="2024" name="Science">
        <title>Giant polyketide synthase enzymes in the biosynthesis of giant marine polyether toxins.</title>
        <authorList>
            <person name="Fallon T.R."/>
            <person name="Shende V.V."/>
            <person name="Wierzbicki I.H."/>
            <person name="Pendleton A.L."/>
            <person name="Watervoot N.F."/>
            <person name="Auber R.P."/>
            <person name="Gonzalez D.J."/>
            <person name="Wisecaver J.H."/>
            <person name="Moore B.S."/>
        </authorList>
    </citation>
    <scope>NUCLEOTIDE SEQUENCE [LARGE SCALE GENOMIC DNA]</scope>
    <source>
        <strain evidence="1 2">12B1</strain>
    </source>
</reference>
<dbReference type="Gene3D" id="3.30.360.10">
    <property type="entry name" value="Dihydrodipicolinate Reductase, domain 2"/>
    <property type="match status" value="1"/>
</dbReference>
<proteinExistence type="predicted"/>
<name>A0AB34IEU8_PRYPA</name>
<evidence type="ECO:0000313" key="2">
    <source>
        <dbReference type="Proteomes" id="UP001515480"/>
    </source>
</evidence>